<dbReference type="GO" id="GO:0004519">
    <property type="term" value="F:endonuclease activity"/>
    <property type="evidence" value="ECO:0007669"/>
    <property type="project" value="UniProtKB-KW"/>
</dbReference>
<keyword evidence="2" id="KW-1185">Reference proteome</keyword>
<protein>
    <submittedName>
        <fullName evidence="1">Restriction endonuclease</fullName>
    </submittedName>
</protein>
<name>A0ABV8B0Y3_9BACI</name>
<evidence type="ECO:0000313" key="1">
    <source>
        <dbReference type="EMBL" id="MFC3882885.1"/>
    </source>
</evidence>
<sequence length="241" mass="28480">MNRGYAGFYNGVYLRSSYEYAYVKYLDFLNIKWQYEVQTYDLGYKIYKPDFFLYDKSNNLLKIVEVKSRDKKAQANAKKKIGEHTKRLWASDSIANQRMIEGLRKSGLSQKGKIKVPREIRICFTCKKEFEALITSKQQVYCCQSCGGRANIRKATLKQMQNREERYELIKQHITDWTCNNKEIIIQTPFNKIKTNLAPLLEEIQIQYGIKDFRIISTAIFNEDRGRKELLQYMKDIANKV</sequence>
<organism evidence="1 2">
    <name type="scientific">Bacillus songklensis</name>
    <dbReference type="NCBI Taxonomy" id="1069116"/>
    <lineage>
        <taxon>Bacteria</taxon>
        <taxon>Bacillati</taxon>
        <taxon>Bacillota</taxon>
        <taxon>Bacilli</taxon>
        <taxon>Bacillales</taxon>
        <taxon>Bacillaceae</taxon>
        <taxon>Bacillus</taxon>
    </lineage>
</organism>
<keyword evidence="1" id="KW-0255">Endonuclease</keyword>
<dbReference type="EMBL" id="JBHRZT010000020">
    <property type="protein sequence ID" value="MFC3882885.1"/>
    <property type="molecule type" value="Genomic_DNA"/>
</dbReference>
<proteinExistence type="predicted"/>
<dbReference type="Gene3D" id="3.40.91.30">
    <property type="match status" value="1"/>
</dbReference>
<accession>A0ABV8B0Y3</accession>
<dbReference type="RefSeq" id="WP_377912756.1">
    <property type="nucleotide sequence ID" value="NZ_JBHRZT010000020.1"/>
</dbReference>
<evidence type="ECO:0000313" key="2">
    <source>
        <dbReference type="Proteomes" id="UP001595752"/>
    </source>
</evidence>
<keyword evidence="1" id="KW-0540">Nuclease</keyword>
<comment type="caution">
    <text evidence="1">The sequence shown here is derived from an EMBL/GenBank/DDBJ whole genome shotgun (WGS) entry which is preliminary data.</text>
</comment>
<dbReference type="Proteomes" id="UP001595752">
    <property type="component" value="Unassembled WGS sequence"/>
</dbReference>
<reference evidence="2" key="1">
    <citation type="journal article" date="2019" name="Int. J. Syst. Evol. Microbiol.">
        <title>The Global Catalogue of Microorganisms (GCM) 10K type strain sequencing project: providing services to taxonomists for standard genome sequencing and annotation.</title>
        <authorList>
            <consortium name="The Broad Institute Genomics Platform"/>
            <consortium name="The Broad Institute Genome Sequencing Center for Infectious Disease"/>
            <person name="Wu L."/>
            <person name="Ma J."/>
        </authorList>
    </citation>
    <scope>NUCLEOTIDE SEQUENCE [LARGE SCALE GENOMIC DNA]</scope>
    <source>
        <strain evidence="2">CCUG 61889</strain>
    </source>
</reference>
<gene>
    <name evidence="1" type="ORF">ACFOU2_04930</name>
</gene>
<keyword evidence="1" id="KW-0378">Hydrolase</keyword>